<evidence type="ECO:0000256" key="4">
    <source>
        <dbReference type="SAM" id="MobiDB-lite"/>
    </source>
</evidence>
<sequence length="945" mass="106119">MTSLKSVAPPVSGKREYDPEIKDVANYVHNVKIDSELAFDTARWVFVDTLGCGLKALEFEQCRNILGPIVEGTVVPNGTKVPGTNYQLDPVNGAFNIGAMIRWLDFNDCWLAAEWGHPSDNLGAILATADWISRTNRAGGNLGNGKILKVRDVLEAMIRAHEIQGCMALENSFNKVGLDHVVLVKLASTAVVAKMMGLNEAQTRDAVSQAWVDGQSLRTYRHSPNTMSRKSWAAGDACQKAVNLVLKVLKGEQGLPTVLSAPTWGFYDVSFGGKPFQFQREYGSYVMENVLFKVSYPAEFHSQTAVEAAQRLNKKLKAMGKSAEDIESVVNRTHEACIRIIDKQFKPMENFADRDHCVQYMVSTMFVFNRLEATDYPDESEAATSALVESLRQRISCVEDPQFTKDYHDPAKRTISNALTVKLKDGTVLDEEVVEAPLGHRLRREEAKPEILAKYKRHLGPHYPAEHVNKLVDLAQDGKTLDDMDIDDSASDRPLQIMNHMNFSQKVDDIAEGVQRRQWQAPHSSSNSVTSRKKHSGSRLAKLPSVGQLSVDIPSAAESTHPFEKPKYFESRRISDLTTIQKPWMHMCRDPREKWQTIIPMLGLLMGLGFAGLLVWTGYRSVSMNLYCEVISDDFTSGLNPEVWIKEVEVGGYGIGTFDQTTNTDENAFIANSVLVLKPTLQDPNFVINDTFLDLRHDGCTGRLFRDCVATTNITNGTIVPPVRSGRVNTRLGATIQYGRVEVTARLPSGDWLWPTIALLPAQSIYGDWPQSGGIDIMQSRGNNHSYVWSGDASTSATLNLTDAMIQWTEKYIFTYIDTRLLQVTYQSFDQPFWKFGRFPSADANGTRLINPWEFGTYATPFDQDFYLVLSLHVGGTNGWFADNYAGKPWLDADENARLRFWNAQEDWLRNWEEGRPWMEVSNVKMWQLAPWRGCDPDKASRFVG</sequence>
<dbReference type="PROSITE" id="PS51762">
    <property type="entry name" value="GH16_2"/>
    <property type="match status" value="1"/>
</dbReference>
<dbReference type="SUPFAM" id="SSF49899">
    <property type="entry name" value="Concanavalin A-like lectins/glucanases"/>
    <property type="match status" value="1"/>
</dbReference>
<dbReference type="Gene3D" id="2.60.120.200">
    <property type="match status" value="1"/>
</dbReference>
<comment type="subunit">
    <text evidence="2">Monomer.</text>
</comment>
<keyword evidence="3" id="KW-0456">Lyase</keyword>
<comment type="caution">
    <text evidence="7">The sequence shown here is derived from an EMBL/GenBank/DDBJ whole genome shotgun (WGS) entry which is preliminary data.</text>
</comment>
<dbReference type="Gene3D" id="1.10.4100.10">
    <property type="entry name" value="2-methylcitrate dehydratase PrpD"/>
    <property type="match status" value="1"/>
</dbReference>
<evidence type="ECO:0000313" key="8">
    <source>
        <dbReference type="Proteomes" id="UP001280581"/>
    </source>
</evidence>
<dbReference type="NCBIfam" id="NF006943">
    <property type="entry name" value="PRK09425.1"/>
    <property type="match status" value="1"/>
</dbReference>
<dbReference type="InterPro" id="IPR045337">
    <property type="entry name" value="MmgE_PrpD_C"/>
</dbReference>
<dbReference type="Proteomes" id="UP001280581">
    <property type="component" value="Unassembled WGS sequence"/>
</dbReference>
<dbReference type="Pfam" id="PF19305">
    <property type="entry name" value="MmgE_PrpD_C"/>
    <property type="match status" value="1"/>
</dbReference>
<dbReference type="GO" id="GO:0019679">
    <property type="term" value="P:propionate metabolic process, methylcitrate cycle"/>
    <property type="evidence" value="ECO:0007669"/>
    <property type="project" value="InterPro"/>
</dbReference>
<dbReference type="PANTHER" id="PTHR16943">
    <property type="entry name" value="2-METHYLCITRATE DEHYDRATASE-RELATED"/>
    <property type="match status" value="1"/>
</dbReference>
<feature type="compositionally biased region" description="Polar residues" evidence="4">
    <location>
        <begin position="517"/>
        <end position="530"/>
    </location>
</feature>
<dbReference type="SUPFAM" id="SSF103378">
    <property type="entry name" value="2-methylcitrate dehydratase PrpD"/>
    <property type="match status" value="1"/>
</dbReference>
<dbReference type="Pfam" id="PF03972">
    <property type="entry name" value="MmgE_PrpD_N"/>
    <property type="match status" value="1"/>
</dbReference>
<organism evidence="7 8">
    <name type="scientific">Pseudopithomyces chartarum</name>
    <dbReference type="NCBI Taxonomy" id="1892770"/>
    <lineage>
        <taxon>Eukaryota</taxon>
        <taxon>Fungi</taxon>
        <taxon>Dikarya</taxon>
        <taxon>Ascomycota</taxon>
        <taxon>Pezizomycotina</taxon>
        <taxon>Dothideomycetes</taxon>
        <taxon>Pleosporomycetidae</taxon>
        <taxon>Pleosporales</taxon>
        <taxon>Massarineae</taxon>
        <taxon>Didymosphaeriaceae</taxon>
        <taxon>Pseudopithomyces</taxon>
    </lineage>
</organism>
<dbReference type="InterPro" id="IPR005656">
    <property type="entry name" value="MmgE_PrpD"/>
</dbReference>
<dbReference type="InterPro" id="IPR012705">
    <property type="entry name" value="2Me_IsoCit_deHydtase_PrpD"/>
</dbReference>
<evidence type="ECO:0000256" key="5">
    <source>
        <dbReference type="SAM" id="Phobius"/>
    </source>
</evidence>
<keyword evidence="5" id="KW-0472">Membrane</keyword>
<keyword evidence="5" id="KW-1133">Transmembrane helix</keyword>
<evidence type="ECO:0000256" key="3">
    <source>
        <dbReference type="ARBA" id="ARBA00023239"/>
    </source>
</evidence>
<evidence type="ECO:0000256" key="1">
    <source>
        <dbReference type="ARBA" id="ARBA00006174"/>
    </source>
</evidence>
<keyword evidence="8" id="KW-1185">Reference proteome</keyword>
<dbReference type="InterPro" id="IPR045336">
    <property type="entry name" value="MmgE_PrpD_N"/>
</dbReference>
<gene>
    <name evidence="7" type="ORF">GRF29_19g3156813</name>
</gene>
<protein>
    <recommendedName>
        <fullName evidence="6">GH16 domain-containing protein</fullName>
    </recommendedName>
</protein>
<dbReference type="NCBIfam" id="TIGR02330">
    <property type="entry name" value="prpD"/>
    <property type="match status" value="1"/>
</dbReference>
<evidence type="ECO:0000256" key="2">
    <source>
        <dbReference type="ARBA" id="ARBA00011245"/>
    </source>
</evidence>
<dbReference type="EMBL" id="WVTA01000003">
    <property type="protein sequence ID" value="KAK3215408.1"/>
    <property type="molecule type" value="Genomic_DNA"/>
</dbReference>
<dbReference type="GO" id="GO:0047547">
    <property type="term" value="F:2-methylcitrate dehydratase activity"/>
    <property type="evidence" value="ECO:0007669"/>
    <property type="project" value="InterPro"/>
</dbReference>
<feature type="domain" description="GH16" evidence="6">
    <location>
        <begin position="633"/>
        <end position="917"/>
    </location>
</feature>
<evidence type="ECO:0000259" key="6">
    <source>
        <dbReference type="PROSITE" id="PS51762"/>
    </source>
</evidence>
<dbReference type="GO" id="GO:0004553">
    <property type="term" value="F:hydrolase activity, hydrolyzing O-glycosyl compounds"/>
    <property type="evidence" value="ECO:0007669"/>
    <property type="project" value="InterPro"/>
</dbReference>
<accession>A0AAN6RK31</accession>
<keyword evidence="5" id="KW-0812">Transmembrane</keyword>
<comment type="similarity">
    <text evidence="1">Belongs to the PrpD family.</text>
</comment>
<dbReference type="InterPro" id="IPR000757">
    <property type="entry name" value="Beta-glucanase-like"/>
</dbReference>
<feature type="region of interest" description="Disordered" evidence="4">
    <location>
        <begin position="515"/>
        <end position="540"/>
    </location>
</feature>
<dbReference type="InterPro" id="IPR042183">
    <property type="entry name" value="MmgE/PrpD_sf_1"/>
</dbReference>
<dbReference type="FunFam" id="3.30.1330.120:FF:000001">
    <property type="entry name" value="2-methylcitrate dehydratase"/>
    <property type="match status" value="1"/>
</dbReference>
<dbReference type="Gene3D" id="3.30.1330.120">
    <property type="entry name" value="2-methylcitrate dehydratase PrpD"/>
    <property type="match status" value="1"/>
</dbReference>
<dbReference type="GO" id="GO:0051537">
    <property type="term" value="F:2 iron, 2 sulfur cluster binding"/>
    <property type="evidence" value="ECO:0007669"/>
    <property type="project" value="InterPro"/>
</dbReference>
<dbReference type="GO" id="GO:0005739">
    <property type="term" value="C:mitochondrion"/>
    <property type="evidence" value="ECO:0007669"/>
    <property type="project" value="TreeGrafter"/>
</dbReference>
<reference evidence="7 8" key="1">
    <citation type="submission" date="2021-02" db="EMBL/GenBank/DDBJ databases">
        <title>Genome assembly of Pseudopithomyces chartarum.</title>
        <authorList>
            <person name="Jauregui R."/>
            <person name="Singh J."/>
            <person name="Voisey C."/>
        </authorList>
    </citation>
    <scope>NUCLEOTIDE SEQUENCE [LARGE SCALE GENOMIC DNA]</scope>
    <source>
        <strain evidence="7 8">AGR01</strain>
    </source>
</reference>
<evidence type="ECO:0000313" key="7">
    <source>
        <dbReference type="EMBL" id="KAK3215408.1"/>
    </source>
</evidence>
<dbReference type="InterPro" id="IPR013320">
    <property type="entry name" value="ConA-like_dom_sf"/>
</dbReference>
<proteinExistence type="inferred from homology"/>
<dbReference type="FunFam" id="1.10.4100.10:FF:000001">
    <property type="entry name" value="2-methylcitrate dehydratase"/>
    <property type="match status" value="1"/>
</dbReference>
<dbReference type="PANTHER" id="PTHR16943:SF16">
    <property type="entry name" value="2-METHYLCITRATE DEHYDRATASE-RELATED"/>
    <property type="match status" value="1"/>
</dbReference>
<dbReference type="InterPro" id="IPR042188">
    <property type="entry name" value="MmgE/PrpD_sf_2"/>
</dbReference>
<name>A0AAN6RK31_9PLEO</name>
<dbReference type="AlphaFoldDB" id="A0AAN6RK31"/>
<feature type="transmembrane region" description="Helical" evidence="5">
    <location>
        <begin position="595"/>
        <end position="616"/>
    </location>
</feature>
<dbReference type="GO" id="GO:0005975">
    <property type="term" value="P:carbohydrate metabolic process"/>
    <property type="evidence" value="ECO:0007669"/>
    <property type="project" value="InterPro"/>
</dbReference>
<dbReference type="InterPro" id="IPR036148">
    <property type="entry name" value="MmgE/PrpD_sf"/>
</dbReference>